<feature type="compositionally biased region" description="Low complexity" evidence="6">
    <location>
        <begin position="2862"/>
        <end position="2871"/>
    </location>
</feature>
<evidence type="ECO:0000313" key="9">
    <source>
        <dbReference type="RefSeq" id="XP_030765489.1"/>
    </source>
</evidence>
<feature type="compositionally biased region" description="Basic and acidic residues" evidence="6">
    <location>
        <begin position="2003"/>
        <end position="2017"/>
    </location>
</feature>
<keyword evidence="4" id="KW-0969">Cilium</keyword>
<evidence type="ECO:0000256" key="3">
    <source>
        <dbReference type="ARBA" id="ARBA00022490"/>
    </source>
</evidence>
<dbReference type="OrthoDB" id="442692at2759"/>
<gene>
    <name evidence="9" type="primary">LOC115889577</name>
</gene>
<dbReference type="Pfam" id="PF22544">
    <property type="entry name" value="HYDIN_VesB_CFA65-like_Ig"/>
    <property type="match status" value="1"/>
</dbReference>
<dbReference type="GeneID" id="115889577"/>
<feature type="region of interest" description="Disordered" evidence="6">
    <location>
        <begin position="4103"/>
        <end position="4142"/>
    </location>
</feature>
<feature type="compositionally biased region" description="Basic and acidic residues" evidence="6">
    <location>
        <begin position="4103"/>
        <end position="4123"/>
    </location>
</feature>
<comment type="subcellular location">
    <subcellularLocation>
        <location evidence="1">Cell projection</location>
        <location evidence="1">Cilium</location>
    </subcellularLocation>
    <subcellularLocation>
        <location evidence="2">Cytoplasm</location>
    </subcellularLocation>
</comment>
<dbReference type="PANTHER" id="PTHR23053:SF0">
    <property type="entry name" value="HYDROCEPHALUS-INDUCING PROTEIN HOMOLOG"/>
    <property type="match status" value="1"/>
</dbReference>
<name>A0A6J2YQE2_SITOR</name>
<proteinExistence type="predicted"/>
<keyword evidence="3" id="KW-0963">Cytoplasm</keyword>
<dbReference type="PANTHER" id="PTHR23053">
    <property type="entry name" value="DLEC1 DELETED IN LUNG AND ESOPHAGEAL CANCER 1"/>
    <property type="match status" value="1"/>
</dbReference>
<dbReference type="GO" id="GO:0003341">
    <property type="term" value="P:cilium movement"/>
    <property type="evidence" value="ECO:0007669"/>
    <property type="project" value="TreeGrafter"/>
</dbReference>
<keyword evidence="8" id="KW-1185">Reference proteome</keyword>
<feature type="compositionally biased region" description="Basic and acidic residues" evidence="6">
    <location>
        <begin position="2841"/>
        <end position="2852"/>
    </location>
</feature>
<dbReference type="Proteomes" id="UP000504635">
    <property type="component" value="Unplaced"/>
</dbReference>
<evidence type="ECO:0000256" key="5">
    <source>
        <dbReference type="ARBA" id="ARBA00023273"/>
    </source>
</evidence>
<feature type="region of interest" description="Disordered" evidence="6">
    <location>
        <begin position="1995"/>
        <end position="2021"/>
    </location>
</feature>
<protein>
    <submittedName>
        <fullName evidence="9">Hydrocephalus-inducing protein-like</fullName>
    </submittedName>
</protein>
<evidence type="ECO:0000256" key="2">
    <source>
        <dbReference type="ARBA" id="ARBA00004496"/>
    </source>
</evidence>
<dbReference type="KEGG" id="soy:115889577"/>
<accession>A0A6J2YQE2</accession>
<evidence type="ECO:0000256" key="1">
    <source>
        <dbReference type="ARBA" id="ARBA00004138"/>
    </source>
</evidence>
<dbReference type="InterPro" id="IPR053879">
    <property type="entry name" value="HYDIN_VesB_CFA65-like_Ig"/>
</dbReference>
<feature type="domain" description="HYDIN/VesB/CFA65-like Ig-like" evidence="7">
    <location>
        <begin position="3016"/>
        <end position="3096"/>
    </location>
</feature>
<evidence type="ECO:0000256" key="4">
    <source>
        <dbReference type="ARBA" id="ARBA00023069"/>
    </source>
</evidence>
<keyword evidence="5" id="KW-0966">Cell projection</keyword>
<evidence type="ECO:0000259" key="7">
    <source>
        <dbReference type="Pfam" id="PF22544"/>
    </source>
</evidence>
<dbReference type="GO" id="GO:1904158">
    <property type="term" value="P:axonemal central apparatus assembly"/>
    <property type="evidence" value="ECO:0007669"/>
    <property type="project" value="TreeGrafter"/>
</dbReference>
<feature type="region of interest" description="Disordered" evidence="6">
    <location>
        <begin position="2824"/>
        <end position="2899"/>
    </location>
</feature>
<dbReference type="GO" id="GO:0005930">
    <property type="term" value="C:axoneme"/>
    <property type="evidence" value="ECO:0007669"/>
    <property type="project" value="TreeGrafter"/>
</dbReference>
<dbReference type="RefSeq" id="XP_030765489.1">
    <property type="nucleotide sequence ID" value="XM_030909629.1"/>
</dbReference>
<feature type="region of interest" description="Disordered" evidence="6">
    <location>
        <begin position="2302"/>
        <end position="2334"/>
    </location>
</feature>
<dbReference type="Gene3D" id="2.60.40.10">
    <property type="entry name" value="Immunoglobulins"/>
    <property type="match status" value="19"/>
</dbReference>
<evidence type="ECO:0000313" key="8">
    <source>
        <dbReference type="Proteomes" id="UP000504635"/>
    </source>
</evidence>
<dbReference type="InterPro" id="IPR013783">
    <property type="entry name" value="Ig-like_fold"/>
</dbReference>
<evidence type="ECO:0000256" key="6">
    <source>
        <dbReference type="SAM" id="MobiDB-lite"/>
    </source>
</evidence>
<sequence>MESKEKKNNQISADNYRINLKQVMPYILDAPYKDIINGEIKPSLAYKELRCTTEERLEKLRNPQRKFKLVSKRDAFKRIPEAVIFQNFDKGVPYVVPIEIINQRAVPLNIMIHFENSRHFTAIIENSKTRIAPGMSIIIKITFLPTERFLDYEHKIRVTSNYECFVIPIYALGPRPLCNMPDRVVLPPTVVRVPTEKVMIVKNLSEVLLSYVALTDKPFTNPLTRATVPPHGIFEKVISCLPLKAGMACGNMKCYFRNQLCLTVKLECEVKTVKLNLDTRLVIFEDTYLGLCSRKIFRVQNDSPYTLQFIWKEFDAKKESEEMNKMLNLIEDMRAYEEKRYAKLEYLDILNQRQHSDIYRRIYEDEKKELAAKEDMFIFRSDFADIIPKVGKVLPRSEFEFTVIFCPKEAKYYSCVAYLDIDGVEERIRVDLQGDGIGPRMALNVLSIEANQIYLTDKHQYEIAVFNEGIIPGTVSYIEKESNFGGTIRCIPKTFNVNANEKRAFILVFSSTVQGDFLETIDFIIQESGEKLQCLLSGKVICPLLKCLPNNLEFGEVAIGVVHERTIDLINESRVDICFDIEVSYAPSDLIYLFEISPTDGLVKPQSSTPVKVTLFCETDCTASGVISVIMWKSHQYTATIPFHCTCSCPRVTCSPEKIMIKFCFLNCKYQRSFKITNETDIAGNMEYVPEENVEQAILCELDDTKFYIPPKGSIDVPITVTVTELGPQELPLVFLFGKDIKQKLSSIICNGQGPVITYYPDEINFGKVNLLTKYEQYLSLINDSPIPAFIKIYCKNNSPFSVEEGNIRLEGEDTKKIAVSLFMKDPKKIKDTVFVEIYQGDVLTVKVSGEGVGTSIVCEPELLDHNLGTVLTYKLFCEEIKVMNKGSVHHKLLFSKRSDVKSLTEEGESDIPGVFSMEPCLFDLDSNQEQIMKLIGKCRNPNRVEEKFYCYAIIGSIKGIKTLNEMIISANFVDPSIQFSMTEMHFNINVLDGKQTGNTKDKLRFQNKTGIDIDVSITIGHSFTICSSGKKTNKITKCIKNLTETVTDVEYCPSIKQKRRYKQKGKLIFEYDNHYKSDVINLHGEVMFPTVNLYPDSLDFQCIPLGSSSYKLVVIKNISCLTVNFKWYWSENIFSAKNIKPDEHGDEMCVNFNTEENLRTKPWFYTENKICDIVPMEDVERCSQITEPSLLNQAIYRSEMYKEEMKEILFPLLSSVEVEESNLFDMSFKTCNSHDITKWLSIEPSEGILEPSEYTIVTVGFNPPPNTEVSAGAICKVYGGEEEILNITGKSSKLSYILDKTVIDYGNQIFCEICVQELNLINDSLCCIEFKTSGDDLCSFEWDLFNVEPKTGTISAGEIITFTLGYLEQVTIDVYGYAVMCQIFLHAPRALNIDDSDYYKAISWITPEYLERLPQDNNNPVEDELVDSADFLYNNNWTVVSYNDTYPSLMDIDLAAERIITYNFVSKNKRILRAHTFLKKIPCIPDLTPPPYLIDFGHVIRDLPVCYTVTLYNYGPIRTDVKLVMDNKSSLLESEFVIEYKDTMLDPGDSVALYVIFSPSRRKNPVVDKEVNNVFRLRVRHGPTITVKLKAKVTLPTISVKYEEIYFEKVNCGTALRKTVLLTNNGNVESKWFLSFPKSQKTNALSGFYVMPKKGTLSVGQSTLLNVYFIPSDAETYRRVLKIEVEKSDNFLSISLFGEGVNPKLSILPERMEFPSTLNYFSRTLKFYVENVSDLPMEFYYPTFTDDIQQEQMLTDTFLSAKSLNYVLIPYRHAGDTLPTHFKTEYDNLLARLRKKIIAKKESEVATTDSPYPKQEISRVTLSYEDPLIKYSKEELHKILKEYIDMGEFQEDVESSSICHLDESPQTFEIIEPDVSPETDQYEINGGLIIIHGGPYTEYYKAEYYIDIQEYYKAANAISKTLSFPTYSIDRLIIEALVEQTHPCSNDILSVIDEQYYEITYSTSKTNLTRSADMEDNMYDKILQKINTILTTKPKKSTKKGSLTDKGSRGSSEKSQNKAKSGTTDCFLNILPENLVDLLKMKFCKFPFLIIESLVSIFCPKENLALYSILKAAGPLKYIQIILFSYTTSDFIKSEQNKDEEIDESKIVKDIKKQEVSDKISKKSAVSDKKSKASEMKKKLPPVPKALKDKLEKYESLQREIVHVAQNWDKISGVLKKPFIDKIPKSTRKDINTKESVKTLKSSARKVSDTNIDDLSKSEDIGCYFWLILNSHEDRPVDFCSMIRNSIETFAELNEILQSIDESTRQVLEETDTLFSVISKYKSKDNVLSDIFNIKNCKSRDSIDSTKGRSKSATGSGELKQKRRRGSRRSSVSAKSIDLYREGVTKAEKKDKEDREEFTTRMILQPGESAKYEVTFNPSKVGNFKHNYILRTLNNNNLYQISCMGLCEVPNIDFRPQVMFPKVLDDIKEKTACDHFVFIKKQNVLDFGNAIVGANPEKCQTYSCKMLLRNPLSTEADVTVSFNNDFFFADLTSVTIPPKDKRNMKISIKPNKIGSVTSNLYISIGNNPVVREFALVCTACKLEFNIAPKTIAFDKVPLTYYAKRVIKLTNSSPINLRWQMDEYKWAADILCIPEVSGFIGIFSVNDVVFRFHPKEEISFPKKQVLIKIFDVNSENIEPFHVETISIHGDSVEYALEFDKLIDYGEIKGGIEHKLNFHITNKSKCEIAIKFEVPNNPLEENNFVREYFKVSPASLTLGAQKTEALVTVFHPKSNFTVENLFILMINLGENMESSDIIKSYKVYINASVFMPVFKVCPASYLNFGNVQLLNNKRMNITLTNKGKFPFSFNMVNYAKLLTAKIKGDKEQNKKSKGSKTNAGDKSTKNTKSDKSDKKKTKEKSTKTTTNTGKVVTNKKNKAEKIKSKTSKSTNKSKSSSQEKMVKLTKLEVNNFSIIPSSGIVPPNKTFEMSVDFNPTELAFYKEEVLLNITELDDAEKKKIIKLEGTGCEPKINLSDFENIFAEQYNIRHIDDFVEPKNVENYCVFSSSEVALYFKLVCVNTTKTIRIYFKNIGFVRANLMAKLDDDENIFSISPASKKVEPYNSCSFEIKFHPLTLKKITRHLELSCNSSSDNKLTVLLIGEPALPQIVMLSPVTEKNCAELNYDPTCVGYTQTREIKLKNVSKIQCKVIVEIGNDENCFVIAPEEDTVQKLNLKEEEGENILIPNLTVNLMPDEIAEFQIIFTPLTVMQTVQKILQVQIVNNPYELNQILLTASSYDSDVVIDNLKALQLKSEAIASNSSLLTRNPIGYDLNLGYREINRPSKTSFVIRNKSQTKIYKFRFYNSTLTFIPEVGHLKPLAWKEVLVVFKTTRPLIKLKEEITCNITEIEYISPDTQPLSWDDRQKFVHWVPENDYSNTSQEGSIFNGIPGAKKSSNENILDVKGKVIMEGTEPAINALPESIQIIPIYLTVLSDYSRYVCDTRNLNFYTTYVKEKKTQSFEVSNIGKTSLNIEWTVTEKPYPITIKKSTSSTGFSGKSSTEVPISKSVSTSTLSSFSEATDDIKTAVTIEPNITTIDPESSKSFEVSFVPEIPGKYEFIMTSLIKSLQPDFGDIQINVCGEALAVPFYIEFEDGKASNKDLKLEFESIGTGHESIRRALLVNASEEEFSFELIPTEKKQFSYFYCQTLKGTVASKRKAPLEFSFNPQIIGHFMESFKLRIIGKDIVEFILLSGLCREPKVYFTETNVDLKPTVPNVKSTKSVDLVNDETFSIAFKFNKRSLVGQNQLEKLDVFPLFGRINPKTKTEIKISFITPHILVNQFLVKCCVEKLKAPLGLHVNTSCLKIKTSVCYRDIIGEIIYLEDKAVNNIDLGHMNKGKKEMIPFKISNTGQTGVFYNWEYDSKCIAHLYALSIENEKGFLKCGNHTKTNMSIQALRLGAIKQFKVVLKIMYGPTYNIHLNAVCDKPVYTFSFNEYDFGYCFPQKGDTRLYKTSLTFRNMDSKPILLENDFEKKDFLSVDFASNNVLPGEIRNMNIYFHPQKVGYYKTILPFLLNDVKHSIPITGDCVPIKLQLNNFKDKFVNFGEVLVGSTKKFKVNFYNDTSNKMEIHFNFYDNLIFHKRIVKNLSKTDIKMPVVPEHVVKELKAKKEDKKKGENHKEKQKTEKKNKKDKNKNVEKHLDDKPQDDSEALLKLKAEEDRKEFLSYFSITPSRVTLPPHGNGSIEISFASKKKINFEEQIYFEIEDHYEPFLLIKGSSIMPEFSLDLIELAFSGIIVGCSSSKEIKLSNIGDVTGSYSWTFDEKRTSVFNIEPKQGFVTPRNYAVFKVTFNPTKEKCEYRTKANCSIKDYKLPLKLLLKGNSVKMPDPTDTLSFTCNVRSRTEQPINITNNTFEQWLLKPEISNDQFSTAKEIIVPPQVETPINITFAPRAMTIPTDTFKGNVFIRLPDGSGLRYNLEGNATEPLVEKKIERELSCKKIHYEFLDVTNWLTSKQSFDVKTKLISHVTSHTLYRVSGFKTIQVEGKETKKYKWGIYLVNEGFIELKVTFKNPETGEFLFYEIGLKGLPCEPIQTMSFHTTVRKAVTRQLVLENLVNIPVTYYLECPGKGLTFENIVKMDPYTTSKIDVTYKPIIVENTSTTLTAKCEELGTFLFTIKMKSNPPEPNEDLFFEAELGEKATKTILFKNNFEQSLEFSYKFDDPEFYMERCQSMSPGETGKIIIIFDPSNLGTLESNLCLFSAISGEYVYKLIGEGLTPTPKGPFIVRSNYPAYIDFRNSFNDDKVFVYDIHPEIFVADLTEELIKARKTSRIIIKANSNEETEEPVAGKLVIYLSDDPKIKWSYYLHFKR</sequence>
<organism evidence="8 9">
    <name type="scientific">Sitophilus oryzae</name>
    <name type="common">Rice weevil</name>
    <name type="synonym">Curculio oryzae</name>
    <dbReference type="NCBI Taxonomy" id="7048"/>
    <lineage>
        <taxon>Eukaryota</taxon>
        <taxon>Metazoa</taxon>
        <taxon>Ecdysozoa</taxon>
        <taxon>Arthropoda</taxon>
        <taxon>Hexapoda</taxon>
        <taxon>Insecta</taxon>
        <taxon>Pterygota</taxon>
        <taxon>Neoptera</taxon>
        <taxon>Endopterygota</taxon>
        <taxon>Coleoptera</taxon>
        <taxon>Polyphaga</taxon>
        <taxon>Cucujiformia</taxon>
        <taxon>Curculionidae</taxon>
        <taxon>Dryophthorinae</taxon>
        <taxon>Sitophilus</taxon>
    </lineage>
</organism>
<dbReference type="InParanoid" id="A0A6J2YQE2"/>
<dbReference type="InterPro" id="IPR033305">
    <property type="entry name" value="Hydin-like"/>
</dbReference>
<feature type="compositionally biased region" description="Low complexity" evidence="6">
    <location>
        <begin position="2886"/>
        <end position="2895"/>
    </location>
</feature>
<reference evidence="9" key="1">
    <citation type="submission" date="2025-08" db="UniProtKB">
        <authorList>
            <consortium name="RefSeq"/>
        </authorList>
    </citation>
    <scope>IDENTIFICATION</scope>
    <source>
        <tissue evidence="9">Gonads</tissue>
    </source>
</reference>
<feature type="compositionally biased region" description="Basic and acidic residues" evidence="6">
    <location>
        <begin position="4131"/>
        <end position="4142"/>
    </location>
</feature>